<dbReference type="GeneID" id="5036743"/>
<keyword evidence="1" id="KW-0812">Transmembrane</keyword>
<evidence type="ECO:0000256" key="1">
    <source>
        <dbReference type="SAM" id="Phobius"/>
    </source>
</evidence>
<dbReference type="GO" id="GO:0005216">
    <property type="term" value="F:monoatomic ion channel activity"/>
    <property type="evidence" value="ECO:0007669"/>
    <property type="project" value="InterPro"/>
</dbReference>
<feature type="transmembrane region" description="Helical" evidence="1">
    <location>
        <begin position="40"/>
        <end position="61"/>
    </location>
</feature>
<reference evidence="3 4" key="1">
    <citation type="journal article" date="2006" name="Nature">
        <title>Global trends of whole-genome duplications revealed by the ciliate Paramecium tetraurelia.</title>
        <authorList>
            <consortium name="Genoscope"/>
            <person name="Aury J.-M."/>
            <person name="Jaillon O."/>
            <person name="Duret L."/>
            <person name="Noel B."/>
            <person name="Jubin C."/>
            <person name="Porcel B.M."/>
            <person name="Segurens B."/>
            <person name="Daubin V."/>
            <person name="Anthouard V."/>
            <person name="Aiach N."/>
            <person name="Arnaiz O."/>
            <person name="Billaut A."/>
            <person name="Beisson J."/>
            <person name="Blanc I."/>
            <person name="Bouhouche K."/>
            <person name="Camara F."/>
            <person name="Duharcourt S."/>
            <person name="Guigo R."/>
            <person name="Gogendeau D."/>
            <person name="Katinka M."/>
            <person name="Keller A.-M."/>
            <person name="Kissmehl R."/>
            <person name="Klotz C."/>
            <person name="Koll F."/>
            <person name="Le Moue A."/>
            <person name="Lepere C."/>
            <person name="Malinsky S."/>
            <person name="Nowacki M."/>
            <person name="Nowak J.K."/>
            <person name="Plattner H."/>
            <person name="Poulain J."/>
            <person name="Ruiz F."/>
            <person name="Serrano V."/>
            <person name="Zagulski M."/>
            <person name="Dessen P."/>
            <person name="Betermier M."/>
            <person name="Weissenbach J."/>
            <person name="Scarpelli C."/>
            <person name="Schachter V."/>
            <person name="Sperling L."/>
            <person name="Meyer E."/>
            <person name="Cohen J."/>
            <person name="Wincker P."/>
        </authorList>
    </citation>
    <scope>NUCLEOTIDE SEQUENCE [LARGE SCALE GENOMIC DNA]</scope>
    <source>
        <strain evidence="3 4">Stock d4-2</strain>
    </source>
</reference>
<accession>A0DKJ4</accession>
<keyword evidence="4" id="KW-1185">Reference proteome</keyword>
<dbReference type="Pfam" id="PF07885">
    <property type="entry name" value="Ion_trans_2"/>
    <property type="match status" value="1"/>
</dbReference>
<dbReference type="SUPFAM" id="SSF81324">
    <property type="entry name" value="Voltage-gated potassium channels"/>
    <property type="match status" value="1"/>
</dbReference>
<feature type="transmembrane region" description="Helical" evidence="1">
    <location>
        <begin position="177"/>
        <end position="202"/>
    </location>
</feature>
<sequence length="231" mass="27129">MNQIEKMLIYLFGFDSSQIEGLQINKKFEHNIIQVLYQNAIASITIYFFTEMILLIQLLKFPLNSKKPLIDMEKYLSFNHILLNLSQFIFLFFTLLILWHAFGIVIILFLLIHSILQYYVGNIRQSSFSNSWIQQQNLQHSALFPKYGYQFQWETATMVTLGYGDVTPYNIYEDICAIIMIFFAIVVFAFQINAIAIIFSNIDLQKQSQKRNLLLVNQYMDKNEASLQLQS</sequence>
<keyword evidence="1" id="KW-0472">Membrane</keyword>
<evidence type="ECO:0000259" key="2">
    <source>
        <dbReference type="Pfam" id="PF07885"/>
    </source>
</evidence>
<organism evidence="3 4">
    <name type="scientific">Paramecium tetraurelia</name>
    <dbReference type="NCBI Taxonomy" id="5888"/>
    <lineage>
        <taxon>Eukaryota</taxon>
        <taxon>Sar</taxon>
        <taxon>Alveolata</taxon>
        <taxon>Ciliophora</taxon>
        <taxon>Intramacronucleata</taxon>
        <taxon>Oligohymenophorea</taxon>
        <taxon>Peniculida</taxon>
        <taxon>Parameciidae</taxon>
        <taxon>Paramecium</taxon>
    </lineage>
</organism>
<dbReference type="RefSeq" id="XP_001450958.1">
    <property type="nucleotide sequence ID" value="XM_001450921.1"/>
</dbReference>
<dbReference type="EMBL" id="CT868474">
    <property type="protein sequence ID" value="CAK83561.1"/>
    <property type="molecule type" value="Genomic_DNA"/>
</dbReference>
<name>A0DKJ4_PARTE</name>
<dbReference type="AlphaFoldDB" id="A0DKJ4"/>
<protein>
    <recommendedName>
        <fullName evidence="2">Potassium channel domain-containing protein</fullName>
    </recommendedName>
</protein>
<dbReference type="PANTHER" id="PTHR47823">
    <property type="entry name" value="ION_TRANS DOMAIN-CONTAINING PROTEIN"/>
    <property type="match status" value="1"/>
</dbReference>
<dbReference type="GO" id="GO:0016020">
    <property type="term" value="C:membrane"/>
    <property type="evidence" value="ECO:0007669"/>
    <property type="project" value="UniProtKB-SubCell"/>
</dbReference>
<dbReference type="HOGENOM" id="CLU_1201850_0_0_1"/>
<proteinExistence type="predicted"/>
<dbReference type="Gene3D" id="1.10.287.70">
    <property type="match status" value="1"/>
</dbReference>
<gene>
    <name evidence="3" type="ORF">GSPATT00017891001</name>
</gene>
<dbReference type="Proteomes" id="UP000000600">
    <property type="component" value="Unassembled WGS sequence"/>
</dbReference>
<dbReference type="InterPro" id="IPR013099">
    <property type="entry name" value="K_chnl_dom"/>
</dbReference>
<feature type="transmembrane region" description="Helical" evidence="1">
    <location>
        <begin position="82"/>
        <end position="112"/>
    </location>
</feature>
<keyword evidence="1" id="KW-1133">Transmembrane helix</keyword>
<dbReference type="InParanoid" id="A0DKJ4"/>
<evidence type="ECO:0000313" key="3">
    <source>
        <dbReference type="EMBL" id="CAK83561.1"/>
    </source>
</evidence>
<dbReference type="PANTHER" id="PTHR47823:SF9">
    <property type="entry name" value="CHROMOSOME UNDETERMINED SCAFFOLD_10, WHOLE GENOME SHOTGUN SEQUENCE"/>
    <property type="match status" value="1"/>
</dbReference>
<evidence type="ECO:0000313" key="4">
    <source>
        <dbReference type="Proteomes" id="UP000000600"/>
    </source>
</evidence>
<dbReference type="OrthoDB" id="421226at2759"/>
<dbReference type="KEGG" id="ptm:GSPATT00017891001"/>
<feature type="domain" description="Potassium channel" evidence="2">
    <location>
        <begin position="153"/>
        <end position="200"/>
    </location>
</feature>